<dbReference type="PANTHER" id="PTHR45923">
    <property type="entry name" value="PROTEIN SEY1"/>
    <property type="match status" value="1"/>
</dbReference>
<dbReference type="GO" id="GO:0003924">
    <property type="term" value="F:GTPase activity"/>
    <property type="evidence" value="ECO:0007669"/>
    <property type="project" value="TreeGrafter"/>
</dbReference>
<keyword evidence="3" id="KW-1185">Reference proteome</keyword>
<evidence type="ECO:0000313" key="2">
    <source>
        <dbReference type="EMBL" id="KAF7149146.1"/>
    </source>
</evidence>
<dbReference type="PANTHER" id="PTHR45923:SF2">
    <property type="entry name" value="PROTEIN SEY1"/>
    <property type="match status" value="1"/>
</dbReference>
<dbReference type="Gene3D" id="3.40.50.300">
    <property type="entry name" value="P-loop containing nucleotide triphosphate hydrolases"/>
    <property type="match status" value="2"/>
</dbReference>
<dbReference type="InterPro" id="IPR008803">
    <property type="entry name" value="RHD3/Sey1"/>
</dbReference>
<dbReference type="GO" id="GO:0016320">
    <property type="term" value="P:endoplasmic reticulum membrane fusion"/>
    <property type="evidence" value="ECO:0007669"/>
    <property type="project" value="TreeGrafter"/>
</dbReference>
<reference evidence="2" key="1">
    <citation type="submission" date="2019-11" db="EMBL/GenBank/DDBJ databases">
        <authorList>
            <person name="Liu Y."/>
            <person name="Hou J."/>
            <person name="Li T.-Q."/>
            <person name="Guan C.-H."/>
            <person name="Wu X."/>
            <person name="Wu H.-Z."/>
            <person name="Ling F."/>
            <person name="Zhang R."/>
            <person name="Shi X.-G."/>
            <person name="Ren J.-P."/>
            <person name="Chen E.-F."/>
            <person name="Sun J.-M."/>
        </authorList>
    </citation>
    <scope>NUCLEOTIDE SEQUENCE</scope>
    <source>
        <strain evidence="2">Adult_tree_wgs_1</strain>
        <tissue evidence="2">Leaves</tissue>
    </source>
</reference>
<evidence type="ECO:0000259" key="1">
    <source>
        <dbReference type="Pfam" id="PF20428"/>
    </source>
</evidence>
<organism evidence="2 3">
    <name type="scientific">Rhododendron simsii</name>
    <name type="common">Sims's rhododendron</name>
    <dbReference type="NCBI Taxonomy" id="118357"/>
    <lineage>
        <taxon>Eukaryota</taxon>
        <taxon>Viridiplantae</taxon>
        <taxon>Streptophyta</taxon>
        <taxon>Embryophyta</taxon>
        <taxon>Tracheophyta</taxon>
        <taxon>Spermatophyta</taxon>
        <taxon>Magnoliopsida</taxon>
        <taxon>eudicotyledons</taxon>
        <taxon>Gunneridae</taxon>
        <taxon>Pentapetalae</taxon>
        <taxon>asterids</taxon>
        <taxon>Ericales</taxon>
        <taxon>Ericaceae</taxon>
        <taxon>Ericoideae</taxon>
        <taxon>Rhodoreae</taxon>
        <taxon>Rhododendron</taxon>
    </lineage>
</organism>
<evidence type="ECO:0000313" key="3">
    <source>
        <dbReference type="Proteomes" id="UP000626092"/>
    </source>
</evidence>
<dbReference type="OrthoDB" id="1863831at2759"/>
<dbReference type="InterPro" id="IPR027417">
    <property type="entry name" value="P-loop_NTPase"/>
</dbReference>
<dbReference type="InterPro" id="IPR046758">
    <property type="entry name" value="Sey1/RHD3-like_3HB"/>
</dbReference>
<dbReference type="SUPFAM" id="SSF52540">
    <property type="entry name" value="P-loop containing nucleoside triphosphate hydrolases"/>
    <property type="match status" value="1"/>
</dbReference>
<gene>
    <name evidence="2" type="ORF">RHSIM_Rhsim03G0086600</name>
</gene>
<dbReference type="Pfam" id="PF20428">
    <property type="entry name" value="Sey1_3HB"/>
    <property type="match status" value="1"/>
</dbReference>
<dbReference type="EMBL" id="WJXA01000003">
    <property type="protein sequence ID" value="KAF7149146.1"/>
    <property type="molecule type" value="Genomic_DNA"/>
</dbReference>
<feature type="domain" description="Sey1/RHD3-like three-helix bundle" evidence="1">
    <location>
        <begin position="197"/>
        <end position="331"/>
    </location>
</feature>
<dbReference type="GO" id="GO:0005783">
    <property type="term" value="C:endoplasmic reticulum"/>
    <property type="evidence" value="ECO:0007669"/>
    <property type="project" value="TreeGrafter"/>
</dbReference>
<sequence length="337" mass="37609">MCSNRMMKERLCVDLELNQFLDHNAGDISDGELQRFAIAVVAIQNAERYMFDEPASYLDVKQRLKAAQCLTAVAEHKEAVDFAGKEVSEALVGSGKGSRKDWDELLVESVVASVEVKEKVSAKNKPDLRIQVGICNSMLDVVLVDVTHTSAGKTGVAMYAFALESKVIFDEVHCVNDVERGVVWEEVIIMLPRHIHVNLQKKLTDALSQDSGPVEALLDGAGDDTWLAIRKLLRRETESAVSGFSVALSSFNMDERTMDKMLASLEDYARGVVESKTKEEAARVLICMKDRFGLERKTFEQSPRWLEARSSSLQLLSVMAAIRLDDEADNKRTDYPF</sequence>
<comment type="caution">
    <text evidence="2">The sequence shown here is derived from an EMBL/GenBank/DDBJ whole genome shotgun (WGS) entry which is preliminary data.</text>
</comment>
<protein>
    <recommendedName>
        <fullName evidence="1">Sey1/RHD3-like three-helix bundle domain-containing protein</fullName>
    </recommendedName>
</protein>
<dbReference type="AlphaFoldDB" id="A0A834H7C8"/>
<name>A0A834H7C8_RHOSS</name>
<accession>A0A834H7C8</accession>
<proteinExistence type="predicted"/>
<dbReference type="Proteomes" id="UP000626092">
    <property type="component" value="Unassembled WGS sequence"/>
</dbReference>